<evidence type="ECO:0000313" key="4">
    <source>
        <dbReference type="Proteomes" id="UP001157126"/>
    </source>
</evidence>
<dbReference type="InterPro" id="IPR014710">
    <property type="entry name" value="RmlC-like_jellyroll"/>
</dbReference>
<comment type="subunit">
    <text evidence="2">Homodimer.</text>
</comment>
<comment type="function">
    <text evidence="2">Catalyzes the epimerization of the C3' and C5'positions of dTDP-6-deoxy-D-xylo-4-hexulose, forming dTDP-6-deoxy-L-lyxo-4-hexulose.</text>
</comment>
<dbReference type="Gene3D" id="2.60.120.10">
    <property type="entry name" value="Jelly Rolls"/>
    <property type="match status" value="1"/>
</dbReference>
<sequence>MVSMEFTKTAVDGCWIIDLTPFGDERGGFARTFCAKEFAEHGIETGVAQANMSWNAKKGTLRGMHRQIAPAAEGKLVRCTRGVIVDACLDLREDSPTFGEHVMVELSADNRRALWIPPYCGHGYLTMTDDTEVTYQVSGFYSPEHERGQRYDDPAFGLQWPGEVEVISDKDKAWPDWDGKPIK</sequence>
<organism evidence="3 4">
    <name type="scientific">Mobilicoccus caccae</name>
    <dbReference type="NCBI Taxonomy" id="1859295"/>
    <lineage>
        <taxon>Bacteria</taxon>
        <taxon>Bacillati</taxon>
        <taxon>Actinomycetota</taxon>
        <taxon>Actinomycetes</taxon>
        <taxon>Micrococcales</taxon>
        <taxon>Dermatophilaceae</taxon>
        <taxon>Mobilicoccus</taxon>
    </lineage>
</organism>
<dbReference type="EC" id="5.1.3.13" evidence="2"/>
<reference evidence="4" key="1">
    <citation type="journal article" date="2019" name="Int. J. Syst. Evol. Microbiol.">
        <title>The Global Catalogue of Microorganisms (GCM) 10K type strain sequencing project: providing services to taxonomists for standard genome sequencing and annotation.</title>
        <authorList>
            <consortium name="The Broad Institute Genomics Platform"/>
            <consortium name="The Broad Institute Genome Sequencing Center for Infectious Disease"/>
            <person name="Wu L."/>
            <person name="Ma J."/>
        </authorList>
    </citation>
    <scope>NUCLEOTIDE SEQUENCE [LARGE SCALE GENOMIC DNA]</scope>
    <source>
        <strain evidence="4">NBRC 113072</strain>
    </source>
</reference>
<dbReference type="PANTHER" id="PTHR21047">
    <property type="entry name" value="DTDP-6-DEOXY-D-GLUCOSE-3,5 EPIMERASE"/>
    <property type="match status" value="1"/>
</dbReference>
<keyword evidence="2" id="KW-0413">Isomerase</keyword>
<comment type="similarity">
    <text evidence="1 2">Belongs to the dTDP-4-dehydrorhamnose 3,5-epimerase family.</text>
</comment>
<comment type="catalytic activity">
    <reaction evidence="2">
        <text>dTDP-4-dehydro-6-deoxy-alpha-D-glucose = dTDP-4-dehydro-beta-L-rhamnose</text>
        <dbReference type="Rhea" id="RHEA:16969"/>
        <dbReference type="ChEBI" id="CHEBI:57649"/>
        <dbReference type="ChEBI" id="CHEBI:62830"/>
        <dbReference type="EC" id="5.1.3.13"/>
    </reaction>
</comment>
<evidence type="ECO:0000256" key="2">
    <source>
        <dbReference type="RuleBase" id="RU364069"/>
    </source>
</evidence>
<accession>A0ABQ6IMR1</accession>
<dbReference type="InterPro" id="IPR011051">
    <property type="entry name" value="RmlC_Cupin_sf"/>
</dbReference>
<proteinExistence type="inferred from homology"/>
<dbReference type="CDD" id="cd00438">
    <property type="entry name" value="cupin_RmlC"/>
    <property type="match status" value="1"/>
</dbReference>
<dbReference type="PANTHER" id="PTHR21047:SF2">
    <property type="entry name" value="THYMIDINE DIPHOSPHO-4-KETO-RHAMNOSE 3,5-EPIMERASE"/>
    <property type="match status" value="1"/>
</dbReference>
<protein>
    <recommendedName>
        <fullName evidence="2">dTDP-4-dehydrorhamnose 3,5-epimerase</fullName>
        <ecNumber evidence="2">5.1.3.13</ecNumber>
    </recommendedName>
    <alternativeName>
        <fullName evidence="2">Thymidine diphospho-4-keto-rhamnose 3,5-epimerase</fullName>
    </alternativeName>
</protein>
<dbReference type="SUPFAM" id="SSF51182">
    <property type="entry name" value="RmlC-like cupins"/>
    <property type="match status" value="1"/>
</dbReference>
<dbReference type="NCBIfam" id="TIGR01221">
    <property type="entry name" value="rmlC"/>
    <property type="match status" value="1"/>
</dbReference>
<dbReference type="Pfam" id="PF00908">
    <property type="entry name" value="dTDP_sugar_isom"/>
    <property type="match status" value="1"/>
</dbReference>
<evidence type="ECO:0000256" key="1">
    <source>
        <dbReference type="ARBA" id="ARBA00010154"/>
    </source>
</evidence>
<keyword evidence="4" id="KW-1185">Reference proteome</keyword>
<comment type="caution">
    <text evidence="3">The sequence shown here is derived from an EMBL/GenBank/DDBJ whole genome shotgun (WGS) entry which is preliminary data.</text>
</comment>
<dbReference type="EMBL" id="BSUO01000001">
    <property type="protein sequence ID" value="GMA38488.1"/>
    <property type="molecule type" value="Genomic_DNA"/>
</dbReference>
<dbReference type="Proteomes" id="UP001157126">
    <property type="component" value="Unassembled WGS sequence"/>
</dbReference>
<name>A0ABQ6IMR1_9MICO</name>
<comment type="pathway">
    <text evidence="2">Carbohydrate biosynthesis; dTDP-L-rhamnose biosynthesis.</text>
</comment>
<gene>
    <name evidence="3" type="primary">rfbC</name>
    <name evidence="3" type="ORF">GCM10025883_05330</name>
</gene>
<evidence type="ECO:0000313" key="3">
    <source>
        <dbReference type="EMBL" id="GMA38488.1"/>
    </source>
</evidence>
<dbReference type="InterPro" id="IPR000888">
    <property type="entry name" value="RmlC-like"/>
</dbReference>